<keyword evidence="6" id="KW-1133">Transmembrane helix</keyword>
<dbReference type="InterPro" id="IPR036179">
    <property type="entry name" value="Ig-like_dom_sf"/>
</dbReference>
<sequence>MSLLSLEPVGRVSPKFASVVMGTMIGVKKHYSFALQCPAQAFPVPIFSQWVAFRLNLPLPIKAAPSTLRKAKMSQFCVPRKLFLPQLSEPINSAPPKVPTKTIEFVEFAMNSSITLLCLAQAYPVPVFRTYWLQKPFIFKWFQTSLSQYQPEHPHSPLLRPLTIMILRQALGVLFYVRHRDTLSQCSEPIASAAPSITSTQKAAVHFSHNTSLALLCPAQGFPVPVSRWYKFIDGSARKQPVVLNDRVKQVSGTLIIKEAKVEDSGKYLCVVNNSVGGESVETVLTVTAPLKATVEPATQTVDFGRPAVFTCRYEGNPVKTITWLKDGKDMNHHDPILRIESVKKEDKGMYQCFIRNDQESAGASAELKLGGRFEPPQIRHSFGEQTLRSGPSLRLKCVASGNPTPDIAWQLDGEKLNSGERLQIGQFVTADGNVESHLNISSVHTNDGGLYSCIASSKVGSASHSARVNVYGLPYVRPMKKRPVVAGDTLIAHCPVAGYPIDSIVWERDGRVLPINRKQKVFPNGTLVIENVERMSDQATYTCVAKNSQGYSARGTLELQVMVPPQILPFEFGDEPANAGDTASVQCVMNKGDLPANFSWSLNGRKISQKSNTLGIVIGSMSQKMSILNIDSVNGTHRGVYVCHVENLAGNVNHSSKLEVNVLPQIHPFTFGDEPANAGDTVGIQCMVTPFDFGEEILNAGDTVSLTCTVGKGDLPLKIYWQLNNQPLNTVAPQIMPFDFGSDPVNDQEMVVVICTASKGDLPLNIQWYFNGTPLKSNVNGVLLTNAKRTSQLSIESVSHHNQGNYTCAVKNQAGTVNHTAELFVNVPPQIMPFEFGEEPVNAQEMVLVTCTVMKGDQPLKIEWYFNEKKVVPGDQGISLMSSKRASQLSIESVSHQNQGNFSCVVSNQAGSMNHTAQLFVNVAPIITPFEFDESVFYGEGVQVMCHVPKGDKPLSFKWSFSGGDVSLLSGVTIMNVGDMGSALIIPTVTAKHSGNYTCTASNIVAKASHHATLNVKVAPIISPFEFDEAVFYGESIQVMCHIPKGDMPIKLTWLFRDRPLEKNDAVIVTKMGDRSSILAIPSVSEKHTGNYTCTASNVVASTNHSAKLNVQVPPHIVPFEAEEPVFAGESVQLTCHVSKGDTPLTISWSFHGKELSSHEGIMTTKIGQRTSLLTIPTATASHSGEYSCHAQNQAGLAVHATTVNVHVLPYIVPFEADESVFAGETVQLNCFVPKGDLPLDIKWHFHGFENTSSHLGIMTTKMTSRTSFLSIAAASAGHSGNYTCVATNSAGSTNHTTVLNVHVIPNILPFDVDQALFSGESVQMMCHISKGDIPLEVYWEFNGHTLSRELGTFSKVGERSSVLMLPSVTGAHSGNYTCIAKNRAGVASYSTILKITGTQS</sequence>
<dbReference type="InterPro" id="IPR013783">
    <property type="entry name" value="Ig-like_fold"/>
</dbReference>
<dbReference type="EMBL" id="OV170221">
    <property type="protein sequence ID" value="CAH0714435.1"/>
    <property type="molecule type" value="Genomic_DNA"/>
</dbReference>
<feature type="domain" description="Ig-like" evidence="10">
    <location>
        <begin position="195"/>
        <end position="286"/>
    </location>
</feature>
<dbReference type="FunFam" id="2.60.40.10:FF:000324">
    <property type="entry name" value="Down syndrome cell adhesion molecule, isoform D"/>
    <property type="match status" value="1"/>
</dbReference>
<keyword evidence="8" id="KW-1015">Disulfide bond</keyword>
<protein>
    <recommendedName>
        <fullName evidence="10">Ig-like domain-containing protein</fullName>
    </recommendedName>
</protein>
<dbReference type="Pfam" id="PF13927">
    <property type="entry name" value="Ig_3"/>
    <property type="match status" value="10"/>
</dbReference>
<dbReference type="GO" id="GO:0098632">
    <property type="term" value="F:cell-cell adhesion mediator activity"/>
    <property type="evidence" value="ECO:0007669"/>
    <property type="project" value="TreeGrafter"/>
</dbReference>
<feature type="domain" description="Ig-like" evidence="10">
    <location>
        <begin position="475"/>
        <end position="559"/>
    </location>
</feature>
<dbReference type="FunFam" id="2.60.40.10:FF:000308">
    <property type="entry name" value="Down syndrome cell adhesion molecule, isoform D"/>
    <property type="match status" value="1"/>
</dbReference>
<evidence type="ECO:0000256" key="6">
    <source>
        <dbReference type="ARBA" id="ARBA00022989"/>
    </source>
</evidence>
<keyword evidence="4" id="KW-0677">Repeat</keyword>
<dbReference type="OrthoDB" id="6923925at2759"/>
<dbReference type="CDD" id="cd20958">
    <property type="entry name" value="IgI_5_Dscam"/>
    <property type="match status" value="1"/>
</dbReference>
<dbReference type="FunFam" id="2.60.40.10:FF:000333">
    <property type="entry name" value="Down syndrome cell adhesion molecule"/>
    <property type="match status" value="2"/>
</dbReference>
<gene>
    <name evidence="11" type="ORF">BINO364_LOCUS1486</name>
</gene>
<dbReference type="InterPro" id="IPR007110">
    <property type="entry name" value="Ig-like_dom"/>
</dbReference>
<keyword evidence="2" id="KW-0812">Transmembrane</keyword>
<evidence type="ECO:0000259" key="10">
    <source>
        <dbReference type="PROSITE" id="PS50835"/>
    </source>
</evidence>
<evidence type="ECO:0000256" key="4">
    <source>
        <dbReference type="ARBA" id="ARBA00022737"/>
    </source>
</evidence>
<dbReference type="GO" id="GO:0007411">
    <property type="term" value="P:axon guidance"/>
    <property type="evidence" value="ECO:0007669"/>
    <property type="project" value="TreeGrafter"/>
</dbReference>
<dbReference type="InterPro" id="IPR003598">
    <property type="entry name" value="Ig_sub2"/>
</dbReference>
<feature type="non-terminal residue" evidence="11">
    <location>
        <position position="1402"/>
    </location>
</feature>
<evidence type="ECO:0000256" key="2">
    <source>
        <dbReference type="ARBA" id="ARBA00022692"/>
    </source>
</evidence>
<feature type="domain" description="Ig-like" evidence="10">
    <location>
        <begin position="377"/>
        <end position="470"/>
    </location>
</feature>
<dbReference type="Pfam" id="PF07679">
    <property type="entry name" value="I-set"/>
    <property type="match status" value="2"/>
</dbReference>
<keyword evidence="12" id="KW-1185">Reference proteome</keyword>
<feature type="domain" description="Ig-like" evidence="10">
    <location>
        <begin position="926"/>
        <end position="1016"/>
    </location>
</feature>
<reference evidence="11" key="1">
    <citation type="submission" date="2021-12" db="EMBL/GenBank/DDBJ databases">
        <authorList>
            <person name="Martin H S."/>
        </authorList>
    </citation>
    <scope>NUCLEOTIDE SEQUENCE</scope>
</reference>
<dbReference type="GO" id="GO:0030424">
    <property type="term" value="C:axon"/>
    <property type="evidence" value="ECO:0007669"/>
    <property type="project" value="TreeGrafter"/>
</dbReference>
<feature type="domain" description="Ig-like" evidence="10">
    <location>
        <begin position="290"/>
        <end position="369"/>
    </location>
</feature>
<dbReference type="Proteomes" id="UP000838878">
    <property type="component" value="Chromosome 1"/>
</dbReference>
<evidence type="ECO:0000256" key="5">
    <source>
        <dbReference type="ARBA" id="ARBA00022889"/>
    </source>
</evidence>
<feature type="domain" description="Ig-like" evidence="10">
    <location>
        <begin position="1307"/>
        <end position="1398"/>
    </location>
</feature>
<dbReference type="FunFam" id="2.60.40.10:FF:000017">
    <property type="entry name" value="Down syndrome cell adhesion molecule b"/>
    <property type="match status" value="7"/>
</dbReference>
<evidence type="ECO:0000256" key="1">
    <source>
        <dbReference type="ARBA" id="ARBA00004167"/>
    </source>
</evidence>
<dbReference type="GO" id="GO:0070593">
    <property type="term" value="P:dendrite self-avoidance"/>
    <property type="evidence" value="ECO:0007669"/>
    <property type="project" value="TreeGrafter"/>
</dbReference>
<evidence type="ECO:0000256" key="7">
    <source>
        <dbReference type="ARBA" id="ARBA00023136"/>
    </source>
</evidence>
<keyword evidence="5" id="KW-0130">Cell adhesion</keyword>
<dbReference type="SUPFAM" id="SSF48726">
    <property type="entry name" value="Immunoglobulin"/>
    <property type="match status" value="12"/>
</dbReference>
<proteinExistence type="predicted"/>
<dbReference type="Gene3D" id="2.60.40.10">
    <property type="entry name" value="Immunoglobulins"/>
    <property type="match status" value="13"/>
</dbReference>
<dbReference type="InterPro" id="IPR013098">
    <property type="entry name" value="Ig_I-set"/>
</dbReference>
<dbReference type="GO" id="GO:0007156">
    <property type="term" value="P:homophilic cell adhesion via plasma membrane adhesion molecules"/>
    <property type="evidence" value="ECO:0007669"/>
    <property type="project" value="TreeGrafter"/>
</dbReference>
<dbReference type="SMART" id="SM00409">
    <property type="entry name" value="IG"/>
    <property type="match status" value="12"/>
</dbReference>
<dbReference type="PRINTS" id="PR01832">
    <property type="entry name" value="VEGFRECEPTOR"/>
</dbReference>
<dbReference type="PANTHER" id="PTHR10075">
    <property type="entry name" value="BASIGIN RELATED"/>
    <property type="match status" value="1"/>
</dbReference>
<dbReference type="InterPro" id="IPR003599">
    <property type="entry name" value="Ig_sub"/>
</dbReference>
<evidence type="ECO:0000313" key="11">
    <source>
        <dbReference type="EMBL" id="CAH0714435.1"/>
    </source>
</evidence>
<evidence type="ECO:0000256" key="3">
    <source>
        <dbReference type="ARBA" id="ARBA00022729"/>
    </source>
</evidence>
<dbReference type="PANTHER" id="PTHR10075:SF14">
    <property type="entry name" value="CELL ADHESION MOLECULE DSCAM2-RELATED"/>
    <property type="match status" value="1"/>
</dbReference>
<feature type="domain" description="Ig-like" evidence="10">
    <location>
        <begin position="1021"/>
        <end position="1111"/>
    </location>
</feature>
<feature type="domain" description="Ig-like" evidence="10">
    <location>
        <begin position="830"/>
        <end position="921"/>
    </location>
</feature>
<accession>A0A8J9Y5U5</accession>
<evidence type="ECO:0000256" key="8">
    <source>
        <dbReference type="ARBA" id="ARBA00023157"/>
    </source>
</evidence>
<feature type="domain" description="Ig-like" evidence="10">
    <location>
        <begin position="734"/>
        <end position="825"/>
    </location>
</feature>
<feature type="domain" description="Ig-like" evidence="10">
    <location>
        <begin position="566"/>
        <end position="662"/>
    </location>
</feature>
<dbReference type="FunFam" id="2.60.40.10:FF:000302">
    <property type="entry name" value="Down syndrome cell adhesion molecule, isoform D"/>
    <property type="match status" value="1"/>
</dbReference>
<feature type="domain" description="Ig-like" evidence="10">
    <location>
        <begin position="1116"/>
        <end position="1206"/>
    </location>
</feature>
<organism evidence="11 12">
    <name type="scientific">Brenthis ino</name>
    <name type="common">lesser marbled fritillary</name>
    <dbReference type="NCBI Taxonomy" id="405034"/>
    <lineage>
        <taxon>Eukaryota</taxon>
        <taxon>Metazoa</taxon>
        <taxon>Ecdysozoa</taxon>
        <taxon>Arthropoda</taxon>
        <taxon>Hexapoda</taxon>
        <taxon>Insecta</taxon>
        <taxon>Pterygota</taxon>
        <taxon>Neoptera</taxon>
        <taxon>Endopterygota</taxon>
        <taxon>Lepidoptera</taxon>
        <taxon>Glossata</taxon>
        <taxon>Ditrysia</taxon>
        <taxon>Papilionoidea</taxon>
        <taxon>Nymphalidae</taxon>
        <taxon>Heliconiinae</taxon>
        <taxon>Argynnini</taxon>
        <taxon>Brenthis</taxon>
    </lineage>
</organism>
<keyword evidence="9" id="KW-0393">Immunoglobulin domain</keyword>
<keyword evidence="3" id="KW-0732">Signal</keyword>
<comment type="subcellular location">
    <subcellularLocation>
        <location evidence="1">Membrane</location>
        <topology evidence="1">Single-pass membrane protein</topology>
    </subcellularLocation>
</comment>
<dbReference type="PROSITE" id="PS50835">
    <property type="entry name" value="IG_LIKE"/>
    <property type="match status" value="12"/>
</dbReference>
<evidence type="ECO:0000256" key="9">
    <source>
        <dbReference type="ARBA" id="ARBA00023319"/>
    </source>
</evidence>
<keyword evidence="7" id="KW-0472">Membrane</keyword>
<evidence type="ECO:0000313" key="12">
    <source>
        <dbReference type="Proteomes" id="UP000838878"/>
    </source>
</evidence>
<dbReference type="CDD" id="cd20956">
    <property type="entry name" value="IgI_4_Dscam"/>
    <property type="match status" value="1"/>
</dbReference>
<dbReference type="GO" id="GO:0005886">
    <property type="term" value="C:plasma membrane"/>
    <property type="evidence" value="ECO:0007669"/>
    <property type="project" value="TreeGrafter"/>
</dbReference>
<dbReference type="SMART" id="SM00408">
    <property type="entry name" value="IGc2"/>
    <property type="match status" value="12"/>
</dbReference>
<name>A0A8J9Y5U5_9NEOP</name>
<feature type="domain" description="Ig-like" evidence="10">
    <location>
        <begin position="1211"/>
        <end position="1302"/>
    </location>
</feature>